<reference evidence="2" key="1">
    <citation type="journal article" date="2021" name="Nat. Commun.">
        <title>Genetic determinants of endophytism in the Arabidopsis root mycobiome.</title>
        <authorList>
            <person name="Mesny F."/>
            <person name="Miyauchi S."/>
            <person name="Thiergart T."/>
            <person name="Pickel B."/>
            <person name="Atanasova L."/>
            <person name="Karlsson M."/>
            <person name="Huettel B."/>
            <person name="Barry K.W."/>
            <person name="Haridas S."/>
            <person name="Chen C."/>
            <person name="Bauer D."/>
            <person name="Andreopoulos W."/>
            <person name="Pangilinan J."/>
            <person name="LaButti K."/>
            <person name="Riley R."/>
            <person name="Lipzen A."/>
            <person name="Clum A."/>
            <person name="Drula E."/>
            <person name="Henrissat B."/>
            <person name="Kohler A."/>
            <person name="Grigoriev I.V."/>
            <person name="Martin F.M."/>
            <person name="Hacquard S."/>
        </authorList>
    </citation>
    <scope>NUCLEOTIDE SEQUENCE</scope>
    <source>
        <strain evidence="2">MPI-CAGE-AT-0021</strain>
    </source>
</reference>
<keyword evidence="3" id="KW-1185">Reference proteome</keyword>
<dbReference type="EMBL" id="JAGMUU010000041">
    <property type="protein sequence ID" value="KAH7114777.1"/>
    <property type="molecule type" value="Genomic_DNA"/>
</dbReference>
<name>A0A9P9D9A8_9HYPO</name>
<dbReference type="Proteomes" id="UP000717696">
    <property type="component" value="Unassembled WGS sequence"/>
</dbReference>
<gene>
    <name evidence="2" type="ORF">B0J13DRAFT_573262</name>
</gene>
<evidence type="ECO:0000259" key="1">
    <source>
        <dbReference type="Pfam" id="PF25597"/>
    </source>
</evidence>
<comment type="caution">
    <text evidence="2">The sequence shown here is derived from an EMBL/GenBank/DDBJ whole genome shotgun (WGS) entry which is preliminary data.</text>
</comment>
<evidence type="ECO:0000313" key="3">
    <source>
        <dbReference type="Proteomes" id="UP000717696"/>
    </source>
</evidence>
<accession>A0A9P9D9A8</accession>
<protein>
    <recommendedName>
        <fullName evidence="1">Retroviral polymerase SH3-like domain-containing protein</fullName>
    </recommendedName>
</protein>
<dbReference type="Pfam" id="PF25597">
    <property type="entry name" value="SH3_retrovirus"/>
    <property type="match status" value="1"/>
</dbReference>
<dbReference type="InterPro" id="IPR057670">
    <property type="entry name" value="SH3_retrovirus"/>
</dbReference>
<sequence length="93" mass="10434">MGWLVGLDATNIYKVWIPHLDRVIVSRDVQVDEKVMYDPQLATTLPESGQTLTITINEVDLDEEDIEPLPIMEDNIARCQNQPDACGGNTLHT</sequence>
<proteinExistence type="predicted"/>
<dbReference type="AlphaFoldDB" id="A0A9P9D9A8"/>
<organism evidence="2 3">
    <name type="scientific">Dactylonectria estremocensis</name>
    <dbReference type="NCBI Taxonomy" id="1079267"/>
    <lineage>
        <taxon>Eukaryota</taxon>
        <taxon>Fungi</taxon>
        <taxon>Dikarya</taxon>
        <taxon>Ascomycota</taxon>
        <taxon>Pezizomycotina</taxon>
        <taxon>Sordariomycetes</taxon>
        <taxon>Hypocreomycetidae</taxon>
        <taxon>Hypocreales</taxon>
        <taxon>Nectriaceae</taxon>
        <taxon>Dactylonectria</taxon>
    </lineage>
</organism>
<dbReference type="OrthoDB" id="5017987at2759"/>
<evidence type="ECO:0000313" key="2">
    <source>
        <dbReference type="EMBL" id="KAH7114777.1"/>
    </source>
</evidence>
<feature type="domain" description="Retroviral polymerase SH3-like" evidence="1">
    <location>
        <begin position="2"/>
        <end position="40"/>
    </location>
</feature>